<dbReference type="Pfam" id="PF16349">
    <property type="entry name" value="DUF4978"/>
    <property type="match status" value="1"/>
</dbReference>
<evidence type="ECO:0000259" key="3">
    <source>
        <dbReference type="Pfam" id="PF02449"/>
    </source>
</evidence>
<evidence type="ECO:0000256" key="2">
    <source>
        <dbReference type="ARBA" id="ARBA00023295"/>
    </source>
</evidence>
<evidence type="ECO:0000259" key="4">
    <source>
        <dbReference type="Pfam" id="PF16339"/>
    </source>
</evidence>
<reference evidence="6" key="2">
    <citation type="journal article" date="2021" name="PeerJ">
        <title>Extensive microbial diversity within the chicken gut microbiome revealed by metagenomics and culture.</title>
        <authorList>
            <person name="Gilroy R."/>
            <person name="Ravi A."/>
            <person name="Getino M."/>
            <person name="Pursley I."/>
            <person name="Horton D.L."/>
            <person name="Alikhan N.F."/>
            <person name="Baker D."/>
            <person name="Gharbi K."/>
            <person name="Hall N."/>
            <person name="Watson M."/>
            <person name="Adriaenssens E.M."/>
            <person name="Foster-Nyarko E."/>
            <person name="Jarju S."/>
            <person name="Secka A."/>
            <person name="Antonio M."/>
            <person name="Oren A."/>
            <person name="Chaudhuri R.R."/>
            <person name="La Ragione R."/>
            <person name="Hildebrand F."/>
            <person name="Pallen M.J."/>
        </authorList>
    </citation>
    <scope>NUCLEOTIDE SEQUENCE</scope>
    <source>
        <strain evidence="6">20514</strain>
    </source>
</reference>
<keyword evidence="1" id="KW-0378">Hydrolase</keyword>
<dbReference type="InterPro" id="IPR013529">
    <property type="entry name" value="Glyco_hydro_42_N"/>
</dbReference>
<protein>
    <submittedName>
        <fullName evidence="6">DUF4978 domain-containing protein</fullName>
    </submittedName>
</protein>
<organism evidence="6 7">
    <name type="scientific">Candidatus Cryptobacteroides merdigallinarum</name>
    <dbReference type="NCBI Taxonomy" id="2840770"/>
    <lineage>
        <taxon>Bacteria</taxon>
        <taxon>Pseudomonadati</taxon>
        <taxon>Bacteroidota</taxon>
        <taxon>Bacteroidia</taxon>
        <taxon>Bacteroidales</taxon>
        <taxon>Candidatus Cryptobacteroides</taxon>
    </lineage>
</organism>
<dbReference type="Pfam" id="PF02449">
    <property type="entry name" value="Glyco_hydro_42"/>
    <property type="match status" value="1"/>
</dbReference>
<proteinExistence type="predicted"/>
<gene>
    <name evidence="6" type="ORF">IAC29_01750</name>
</gene>
<sequence length="496" mass="54803">MKQILFLTIISAMALCSCDRKDDLEPQEPVLPGITVSELRTQNGKTYVEVDGRPFPFIGAQIRLDALLNCDGMSLPDVEEYFGKAQELGVNCVQVPISWKMVEPEEGRYDWSIVDTILGYCNKYGLKMELLWFSTNMIGDSFTYLLPQYILSEPSVRLRRDNDGSLHSYYGYIHALRLDAEWLLEKETAVVTALFNHIRYWDSNNGDRHPVITCQVHNEPDGFVRWRYRDYNFRYQDASDLSAQEAWNMVYNSLDAVGKAVKSSSYKVLTRTNHIKDEDGGDLLQWSDIASVKDIFALEGIDFVGIDSYKSSVSALKADVEAYRSIDGNYALVAENAGNYENSASLILAAFASGGGYDIYELATSPYFVTVNESVDQGVYTTALEDRAGITGNVRKVIKGLTLASEDVAVTPPADFAAFNIGQDTPLQSCQETKTTATSSLEIKFETSGGALGFALDRGSYVALYATEDAVFTITGKDGASEAVNVTGGELTSHNL</sequence>
<keyword evidence="2" id="KW-0326">Glycosidase</keyword>
<dbReference type="GO" id="GO:0009341">
    <property type="term" value="C:beta-galactosidase complex"/>
    <property type="evidence" value="ECO:0007669"/>
    <property type="project" value="InterPro"/>
</dbReference>
<name>A0A9D9EJZ6_9BACT</name>
<dbReference type="PROSITE" id="PS51257">
    <property type="entry name" value="PROKAR_LIPOPROTEIN"/>
    <property type="match status" value="1"/>
</dbReference>
<dbReference type="InterPro" id="IPR017853">
    <property type="entry name" value="GH"/>
</dbReference>
<dbReference type="Pfam" id="PF16339">
    <property type="entry name" value="DUF4969"/>
    <property type="match status" value="1"/>
</dbReference>
<evidence type="ECO:0000313" key="6">
    <source>
        <dbReference type="EMBL" id="MBO8447980.1"/>
    </source>
</evidence>
<dbReference type="GO" id="GO:0004565">
    <property type="term" value="F:beta-galactosidase activity"/>
    <property type="evidence" value="ECO:0007669"/>
    <property type="project" value="InterPro"/>
</dbReference>
<comment type="caution">
    <text evidence="6">The sequence shown here is derived from an EMBL/GenBank/DDBJ whole genome shotgun (WGS) entry which is preliminary data.</text>
</comment>
<evidence type="ECO:0000259" key="5">
    <source>
        <dbReference type="Pfam" id="PF16349"/>
    </source>
</evidence>
<feature type="domain" description="DUF4969" evidence="4">
    <location>
        <begin position="9"/>
        <end position="66"/>
    </location>
</feature>
<reference evidence="6" key="1">
    <citation type="submission" date="2020-10" db="EMBL/GenBank/DDBJ databases">
        <authorList>
            <person name="Gilroy R."/>
        </authorList>
    </citation>
    <scope>NUCLEOTIDE SEQUENCE</scope>
    <source>
        <strain evidence="6">20514</strain>
    </source>
</reference>
<dbReference type="AlphaFoldDB" id="A0A9D9EJZ6"/>
<accession>A0A9D9EJZ6</accession>
<dbReference type="Gene3D" id="3.20.20.80">
    <property type="entry name" value="Glycosidases"/>
    <property type="match status" value="1"/>
</dbReference>
<dbReference type="InterPro" id="IPR032504">
    <property type="entry name" value="DUF4978"/>
</dbReference>
<evidence type="ECO:0000313" key="7">
    <source>
        <dbReference type="Proteomes" id="UP000810252"/>
    </source>
</evidence>
<dbReference type="SUPFAM" id="SSF51445">
    <property type="entry name" value="(Trans)glycosidases"/>
    <property type="match status" value="1"/>
</dbReference>
<dbReference type="Proteomes" id="UP000810252">
    <property type="component" value="Unassembled WGS sequence"/>
</dbReference>
<feature type="domain" description="Glycoside hydrolase family 42 N-terminal" evidence="3">
    <location>
        <begin position="79"/>
        <end position="226"/>
    </location>
</feature>
<dbReference type="EMBL" id="JADIMQ010000025">
    <property type="protein sequence ID" value="MBO8447980.1"/>
    <property type="molecule type" value="Genomic_DNA"/>
</dbReference>
<dbReference type="GO" id="GO:0005975">
    <property type="term" value="P:carbohydrate metabolic process"/>
    <property type="evidence" value="ECO:0007669"/>
    <property type="project" value="InterPro"/>
</dbReference>
<dbReference type="InterPro" id="IPR032512">
    <property type="entry name" value="DUF4969"/>
</dbReference>
<feature type="domain" description="DUF4978" evidence="5">
    <location>
        <begin position="249"/>
        <end position="426"/>
    </location>
</feature>
<evidence type="ECO:0000256" key="1">
    <source>
        <dbReference type="ARBA" id="ARBA00022801"/>
    </source>
</evidence>